<organism evidence="2 3">
    <name type="scientific">Nocardioides yefusunii</name>
    <dbReference type="NCBI Taxonomy" id="2500546"/>
    <lineage>
        <taxon>Bacteria</taxon>
        <taxon>Bacillati</taxon>
        <taxon>Actinomycetota</taxon>
        <taxon>Actinomycetes</taxon>
        <taxon>Propionibacteriales</taxon>
        <taxon>Nocardioidaceae</taxon>
        <taxon>Nocardioides</taxon>
    </lineage>
</organism>
<dbReference type="RefSeq" id="WP_128219133.1">
    <property type="nucleotide sequence ID" value="NZ_CP034929.1"/>
</dbReference>
<evidence type="ECO:0000256" key="1">
    <source>
        <dbReference type="SAM" id="MobiDB-lite"/>
    </source>
</evidence>
<gene>
    <name evidence="2" type="ORF">ACFPWU_14235</name>
</gene>
<comment type="caution">
    <text evidence="2">The sequence shown here is derived from an EMBL/GenBank/DDBJ whole genome shotgun (WGS) entry which is preliminary data.</text>
</comment>
<name>A0ABW1R274_9ACTN</name>
<accession>A0ABW1R274</accession>
<dbReference type="Proteomes" id="UP001596098">
    <property type="component" value="Unassembled WGS sequence"/>
</dbReference>
<feature type="compositionally biased region" description="Acidic residues" evidence="1">
    <location>
        <begin position="330"/>
        <end position="342"/>
    </location>
</feature>
<protein>
    <submittedName>
        <fullName evidence="2">Uncharacterized protein</fullName>
    </submittedName>
</protein>
<proteinExistence type="predicted"/>
<feature type="region of interest" description="Disordered" evidence="1">
    <location>
        <begin position="311"/>
        <end position="342"/>
    </location>
</feature>
<keyword evidence="3" id="KW-1185">Reference proteome</keyword>
<reference evidence="3" key="1">
    <citation type="journal article" date="2019" name="Int. J. Syst. Evol. Microbiol.">
        <title>The Global Catalogue of Microorganisms (GCM) 10K type strain sequencing project: providing services to taxonomists for standard genome sequencing and annotation.</title>
        <authorList>
            <consortium name="The Broad Institute Genomics Platform"/>
            <consortium name="The Broad Institute Genome Sequencing Center for Infectious Disease"/>
            <person name="Wu L."/>
            <person name="Ma J."/>
        </authorList>
    </citation>
    <scope>NUCLEOTIDE SEQUENCE [LARGE SCALE GENOMIC DNA]</scope>
    <source>
        <strain evidence="3">DFY28</strain>
    </source>
</reference>
<sequence length="655" mass="70913">MISANEFLPRFFGEGNNIWPGVDPQHAMSSALSKFLDALEKPGECPVILPRQILMAKPSVWYVIAHDTAHVERVRLLLQATVAHSWVPFNGRVAHLTPSDPVDRAVLDFRGPGTTFVLKPSTPEAERRMVWALRRLATSLAGRELRVPSVPRPVGRMLKEFELHLATDSVAGSARILSEIESAGGISHENIAFLRLRRLAQLGLEEEVLSSPSLPSLVYSEPPFLVREAVLGAWARHLVLPVLEDAGNDAACEAIISSPIDIAMLVDARSTESTDTDVARVSKLVLAIRASSAPAPILEEVTESATDAEFEVDEATPSPTPTQVTTDLPECGEESMSEGLEEDDALNPEGWLDWVAAIAEERQPELDLNVIGTWTPAWGVDTELAAAINDLPSLAEDSLISGVAALLHTDDADHPAPRTARALIDWYLVTERFTPLDLSVLCRLLQIVIRSSPNEQSYNALLGDIRAYADRWVSVSNAVRVIDIADAVACGPAGEARDNFVSALLSPLNHQRTRLPESMRTVADFVTSDLEIALDWQVPGTVVQADQDLPRESITPRILLYSLDSGTLGRSEQAISKAWPEASVDISDAKVGNDSLKQLARNSDIVIMATRRATHAATNFIIQNLGGATHLEYADGSGSASMIRAVEAGISAWAG</sequence>
<evidence type="ECO:0000313" key="3">
    <source>
        <dbReference type="Proteomes" id="UP001596098"/>
    </source>
</evidence>
<evidence type="ECO:0000313" key="2">
    <source>
        <dbReference type="EMBL" id="MFC6154824.1"/>
    </source>
</evidence>
<dbReference type="EMBL" id="JBHSQI010000009">
    <property type="protein sequence ID" value="MFC6154824.1"/>
    <property type="molecule type" value="Genomic_DNA"/>
</dbReference>